<sequence length="147" mass="16065">MVGEPGARFSVASLGASAPTRASIAGAGVDRRDAVPRAAAAPRCKRPVRLPPSRVPLPTSVELCRNPSRTGYLRGTRRVACQLHEPPVYPVRKLHRYSVTDRSLGLLESYLNDRIQRVDINGERSSESADNMSVLQGSVLEQFLFLV</sequence>
<protein>
    <submittedName>
        <fullName evidence="1">Uncharacterized protein</fullName>
    </submittedName>
</protein>
<comment type="caution">
    <text evidence="1">The sequence shown here is derived from an EMBL/GenBank/DDBJ whole genome shotgun (WGS) entry which is preliminary data.</text>
</comment>
<dbReference type="Proteomes" id="UP000299102">
    <property type="component" value="Unassembled WGS sequence"/>
</dbReference>
<dbReference type="OrthoDB" id="414730at2759"/>
<name>A0A4C2A619_EUMVA</name>
<keyword evidence="2" id="KW-1185">Reference proteome</keyword>
<gene>
    <name evidence="1" type="ORF">EVAR_68485_1</name>
</gene>
<evidence type="ECO:0000313" key="2">
    <source>
        <dbReference type="Proteomes" id="UP000299102"/>
    </source>
</evidence>
<evidence type="ECO:0000313" key="1">
    <source>
        <dbReference type="EMBL" id="GBP96331.1"/>
    </source>
</evidence>
<dbReference type="AlphaFoldDB" id="A0A4C2A619"/>
<proteinExistence type="predicted"/>
<reference evidence="1 2" key="1">
    <citation type="journal article" date="2019" name="Commun. Biol.">
        <title>The bagworm genome reveals a unique fibroin gene that provides high tensile strength.</title>
        <authorList>
            <person name="Kono N."/>
            <person name="Nakamura H."/>
            <person name="Ohtoshi R."/>
            <person name="Tomita M."/>
            <person name="Numata K."/>
            <person name="Arakawa K."/>
        </authorList>
    </citation>
    <scope>NUCLEOTIDE SEQUENCE [LARGE SCALE GENOMIC DNA]</scope>
</reference>
<accession>A0A4C2A619</accession>
<organism evidence="1 2">
    <name type="scientific">Eumeta variegata</name>
    <name type="common">Bagworm moth</name>
    <name type="synonym">Eumeta japonica</name>
    <dbReference type="NCBI Taxonomy" id="151549"/>
    <lineage>
        <taxon>Eukaryota</taxon>
        <taxon>Metazoa</taxon>
        <taxon>Ecdysozoa</taxon>
        <taxon>Arthropoda</taxon>
        <taxon>Hexapoda</taxon>
        <taxon>Insecta</taxon>
        <taxon>Pterygota</taxon>
        <taxon>Neoptera</taxon>
        <taxon>Endopterygota</taxon>
        <taxon>Lepidoptera</taxon>
        <taxon>Glossata</taxon>
        <taxon>Ditrysia</taxon>
        <taxon>Tineoidea</taxon>
        <taxon>Psychidae</taxon>
        <taxon>Oiketicinae</taxon>
        <taxon>Eumeta</taxon>
    </lineage>
</organism>
<dbReference type="EMBL" id="BGZK01002769">
    <property type="protein sequence ID" value="GBP96331.1"/>
    <property type="molecule type" value="Genomic_DNA"/>
</dbReference>